<evidence type="ECO:0000313" key="3">
    <source>
        <dbReference type="Proteomes" id="UP000807342"/>
    </source>
</evidence>
<dbReference type="AlphaFoldDB" id="A0A9P5XCP8"/>
<evidence type="ECO:0000256" key="1">
    <source>
        <dbReference type="SAM" id="MobiDB-lite"/>
    </source>
</evidence>
<evidence type="ECO:0000313" key="2">
    <source>
        <dbReference type="EMBL" id="KAF9447431.1"/>
    </source>
</evidence>
<proteinExistence type="predicted"/>
<dbReference type="Proteomes" id="UP000807342">
    <property type="component" value="Unassembled WGS sequence"/>
</dbReference>
<accession>A0A9P5XCP8</accession>
<feature type="compositionally biased region" description="Low complexity" evidence="1">
    <location>
        <begin position="395"/>
        <end position="405"/>
    </location>
</feature>
<organism evidence="2 3">
    <name type="scientific">Macrolepiota fuliginosa MF-IS2</name>
    <dbReference type="NCBI Taxonomy" id="1400762"/>
    <lineage>
        <taxon>Eukaryota</taxon>
        <taxon>Fungi</taxon>
        <taxon>Dikarya</taxon>
        <taxon>Basidiomycota</taxon>
        <taxon>Agaricomycotina</taxon>
        <taxon>Agaricomycetes</taxon>
        <taxon>Agaricomycetidae</taxon>
        <taxon>Agaricales</taxon>
        <taxon>Agaricineae</taxon>
        <taxon>Agaricaceae</taxon>
        <taxon>Macrolepiota</taxon>
    </lineage>
</organism>
<feature type="region of interest" description="Disordered" evidence="1">
    <location>
        <begin position="366"/>
        <end position="428"/>
    </location>
</feature>
<dbReference type="OrthoDB" id="435402at2759"/>
<name>A0A9P5XCP8_9AGAR</name>
<feature type="compositionally biased region" description="Basic residues" evidence="1">
    <location>
        <begin position="99"/>
        <end position="115"/>
    </location>
</feature>
<protein>
    <submittedName>
        <fullName evidence="2">Uncharacterized protein</fullName>
    </submittedName>
</protein>
<keyword evidence="3" id="KW-1185">Reference proteome</keyword>
<sequence>MAAEAETISVTVTSTNNPPNPATTMSARNTTEFLVRFPPFPPIPDDVEIVSFQEFQERGIRIQPGGEDNETEIDMCGMPTIMLASSHVTDWCKTETKRAKSKNNGKGRKKKKRKTAGNSAGPTSNDWEEYWEEREHSYNVRESYDPTLEPYERFYQGAYDFKNLRPWPLADKQSGPIYVWGEFLRFAGIPLNLDGGAGAKVDNEPSTKEKTDGDSDSDVDDDGDDVMAGILNPNNLVSMDAASKAQAKAEQFLLDPALMLKVFFSSYARDRGIIWTDVNLTGAPILMRFFINFLVENKVLPKREENAIKHESTRRIINVALKELPITSKLAKVWPDEFHRACKGCWGSRAELFVFDIGSPMEGVAGEGGDGEAATATASTNNVENVGPWGTWSSADAPDTTTADTEQGEEGTPDGWSASSGWGAQPDWDSEVVTVGADEEEDMTETRIIEVPAEPDGDNADANADNDGNWNAYKPASLISLLGPTALPITHTTGIVESSMRRIKAVHPPAPDTSKLPVAKDVSAEAVEGILSRTFGVVVLEPWVNWNKGEEPHLAMPKILESSRGAVKTESGETDPGAAGDGTTDTIVAPGALPPFDPHKDGINVLVDPAHLDLLSVGMGCFSTWVQMARVEDLQPQDPKKKKKKNAKMERFWYVEELLRVVPSYYTYLG</sequence>
<feature type="region of interest" description="Disordered" evidence="1">
    <location>
        <begin position="1"/>
        <end position="23"/>
    </location>
</feature>
<feature type="compositionally biased region" description="Low complexity" evidence="1">
    <location>
        <begin position="9"/>
        <end position="23"/>
    </location>
</feature>
<feature type="region of interest" description="Disordered" evidence="1">
    <location>
        <begin position="197"/>
        <end position="225"/>
    </location>
</feature>
<gene>
    <name evidence="2" type="ORF">P691DRAFT_671544</name>
</gene>
<feature type="compositionally biased region" description="Acidic residues" evidence="1">
    <location>
        <begin position="214"/>
        <end position="225"/>
    </location>
</feature>
<dbReference type="EMBL" id="MU151200">
    <property type="protein sequence ID" value="KAF9447431.1"/>
    <property type="molecule type" value="Genomic_DNA"/>
</dbReference>
<feature type="compositionally biased region" description="Basic and acidic residues" evidence="1">
    <location>
        <begin position="201"/>
        <end position="213"/>
    </location>
</feature>
<feature type="region of interest" description="Disordered" evidence="1">
    <location>
        <begin position="94"/>
        <end position="125"/>
    </location>
</feature>
<reference evidence="2" key="1">
    <citation type="submission" date="2020-11" db="EMBL/GenBank/DDBJ databases">
        <authorList>
            <consortium name="DOE Joint Genome Institute"/>
            <person name="Ahrendt S."/>
            <person name="Riley R."/>
            <person name="Andreopoulos W."/>
            <person name="Labutti K."/>
            <person name="Pangilinan J."/>
            <person name="Ruiz-Duenas F.J."/>
            <person name="Barrasa J.M."/>
            <person name="Sanchez-Garcia M."/>
            <person name="Camarero S."/>
            <person name="Miyauchi S."/>
            <person name="Serrano A."/>
            <person name="Linde D."/>
            <person name="Babiker R."/>
            <person name="Drula E."/>
            <person name="Ayuso-Fernandez I."/>
            <person name="Pacheco R."/>
            <person name="Padilla G."/>
            <person name="Ferreira P."/>
            <person name="Barriuso J."/>
            <person name="Kellner H."/>
            <person name="Castanera R."/>
            <person name="Alfaro M."/>
            <person name="Ramirez L."/>
            <person name="Pisabarro A.G."/>
            <person name="Kuo A."/>
            <person name="Tritt A."/>
            <person name="Lipzen A."/>
            <person name="He G."/>
            <person name="Yan M."/>
            <person name="Ng V."/>
            <person name="Cullen D."/>
            <person name="Martin F."/>
            <person name="Rosso M.-N."/>
            <person name="Henrissat B."/>
            <person name="Hibbett D."/>
            <person name="Martinez A.T."/>
            <person name="Grigoriev I.V."/>
        </authorList>
    </citation>
    <scope>NUCLEOTIDE SEQUENCE</scope>
    <source>
        <strain evidence="2">MF-IS2</strain>
    </source>
</reference>
<comment type="caution">
    <text evidence="2">The sequence shown here is derived from an EMBL/GenBank/DDBJ whole genome shotgun (WGS) entry which is preliminary data.</text>
</comment>